<keyword evidence="1" id="KW-0732">Signal</keyword>
<dbReference type="AlphaFoldDB" id="A0A395W1G9"/>
<evidence type="ECO:0000313" key="10">
    <source>
        <dbReference type="Proteomes" id="UP000435985"/>
    </source>
</evidence>
<feature type="signal peptide" evidence="1">
    <location>
        <begin position="1"/>
        <end position="22"/>
    </location>
</feature>
<dbReference type="Proteomes" id="UP000286031">
    <property type="component" value="Unassembled WGS sequence"/>
</dbReference>
<evidence type="ECO:0000256" key="1">
    <source>
        <dbReference type="SAM" id="SignalP"/>
    </source>
</evidence>
<evidence type="ECO:0000313" key="11">
    <source>
        <dbReference type="Proteomes" id="UP000460135"/>
    </source>
</evidence>
<accession>A0A395W1G9</accession>
<organism evidence="6 8">
    <name type="scientific">Bacteroides ovatus</name>
    <dbReference type="NCBI Taxonomy" id="28116"/>
    <lineage>
        <taxon>Bacteria</taxon>
        <taxon>Pseudomonadati</taxon>
        <taxon>Bacteroidota</taxon>
        <taxon>Bacteroidia</taxon>
        <taxon>Bacteroidales</taxon>
        <taxon>Bacteroidaceae</taxon>
        <taxon>Bacteroides</taxon>
    </lineage>
</organism>
<feature type="chain" id="PRO_5044587923" description="DUF4468 domain-containing protein" evidence="1">
    <location>
        <begin position="23"/>
        <end position="240"/>
    </location>
</feature>
<gene>
    <name evidence="7" type="ORF">DWV35_00355</name>
    <name evidence="6" type="ORF">DWX70_07020</name>
    <name evidence="4" type="ORF">F3B98_14085</name>
    <name evidence="3" type="ORF">F3D66_18570</name>
    <name evidence="2" type="ORF">F3F51_04585</name>
    <name evidence="5" type="ORF">PO240_19855</name>
</gene>
<dbReference type="EMBL" id="QRVZ01000004">
    <property type="protein sequence ID" value="RGS85552.1"/>
    <property type="molecule type" value="Genomic_DNA"/>
</dbReference>
<dbReference type="EMBL" id="VWFO01000016">
    <property type="protein sequence ID" value="KAA4663653.1"/>
    <property type="molecule type" value="Genomic_DNA"/>
</dbReference>
<dbReference type="EMBL" id="JAQNWR010000016">
    <property type="protein sequence ID" value="MDC2410130.1"/>
    <property type="molecule type" value="Genomic_DNA"/>
</dbReference>
<keyword evidence="12" id="KW-1185">Reference proteome</keyword>
<dbReference type="EMBL" id="QSBI01000001">
    <property type="protein sequence ID" value="RGX13258.1"/>
    <property type="molecule type" value="Genomic_DNA"/>
</dbReference>
<evidence type="ECO:0000313" key="8">
    <source>
        <dbReference type="Proteomes" id="UP000266492"/>
    </source>
</evidence>
<proteinExistence type="predicted"/>
<dbReference type="Proteomes" id="UP000266492">
    <property type="component" value="Unassembled WGS sequence"/>
</dbReference>
<evidence type="ECO:0000313" key="5">
    <source>
        <dbReference type="EMBL" id="MDC2410130.1"/>
    </source>
</evidence>
<evidence type="ECO:0008006" key="13">
    <source>
        <dbReference type="Google" id="ProtNLM"/>
    </source>
</evidence>
<reference evidence="5" key="3">
    <citation type="submission" date="2022-10" db="EMBL/GenBank/DDBJ databases">
        <title>Human gut microbiome strain richness.</title>
        <authorList>
            <person name="Chen-Liaw A."/>
        </authorList>
    </citation>
    <scope>NUCLEOTIDE SEQUENCE</scope>
    <source>
        <strain evidence="5">F7_m1001271B151109d0_201107</strain>
    </source>
</reference>
<dbReference type="Proteomes" id="UP001214017">
    <property type="component" value="Unassembled WGS sequence"/>
</dbReference>
<evidence type="ECO:0000313" key="4">
    <source>
        <dbReference type="EMBL" id="KAA4663653.1"/>
    </source>
</evidence>
<evidence type="ECO:0000313" key="6">
    <source>
        <dbReference type="EMBL" id="RGS85552.1"/>
    </source>
</evidence>
<dbReference type="Proteomes" id="UP000460135">
    <property type="component" value="Unassembled WGS sequence"/>
</dbReference>
<dbReference type="Proteomes" id="UP000473905">
    <property type="component" value="Unassembled WGS sequence"/>
</dbReference>
<evidence type="ECO:0000313" key="12">
    <source>
        <dbReference type="Proteomes" id="UP000473905"/>
    </source>
</evidence>
<evidence type="ECO:0000313" key="2">
    <source>
        <dbReference type="EMBL" id="KAA3807566.1"/>
    </source>
</evidence>
<dbReference type="EMBL" id="VWKB01000026">
    <property type="protein sequence ID" value="KAA4094193.1"/>
    <property type="molecule type" value="Genomic_DNA"/>
</dbReference>
<dbReference type="Proteomes" id="UP000435985">
    <property type="component" value="Unassembled WGS sequence"/>
</dbReference>
<evidence type="ECO:0000313" key="3">
    <source>
        <dbReference type="EMBL" id="KAA4094193.1"/>
    </source>
</evidence>
<evidence type="ECO:0000313" key="7">
    <source>
        <dbReference type="EMBL" id="RGX13258.1"/>
    </source>
</evidence>
<sequence length="240" mass="27346">MMTKRQFLAIMYLLTGVIPLIAQTFTEQKKSYPVSTDGNKYVVSGFTPFSGMQDVNIYANALLWTVKNVCPQLREGITEVNAPAKNFSCDLILASQADSNQKNTYYCKALFQVKDGKLVYYLSNIRIESSAVIMKKITPMEKLQPDKKASHKEIMDDFVQVESQVLNKMFDFIVTNQLSPITHWNEISINKPVKGMTEDECLLAFGKPQTIQESNGEVQWMYSSSFYLFFKNGHVETIIK</sequence>
<evidence type="ECO:0000313" key="9">
    <source>
        <dbReference type="Proteomes" id="UP000286031"/>
    </source>
</evidence>
<protein>
    <recommendedName>
        <fullName evidence="13">DUF4468 domain-containing protein</fullName>
    </recommendedName>
</protein>
<reference evidence="10 11" key="2">
    <citation type="journal article" date="2019" name="Nat. Med.">
        <title>A library of human gut bacterial isolates paired with longitudinal multiomics data enables mechanistic microbiome research.</title>
        <authorList>
            <person name="Poyet M."/>
            <person name="Groussin M."/>
            <person name="Gibbons S.M."/>
            <person name="Avila-Pacheco J."/>
            <person name="Jiang X."/>
            <person name="Kearney S.M."/>
            <person name="Perrotta A.R."/>
            <person name="Berdy B."/>
            <person name="Zhao S."/>
            <person name="Lieberman T.D."/>
            <person name="Swanson P.K."/>
            <person name="Smith M."/>
            <person name="Roesemann S."/>
            <person name="Alexander J.E."/>
            <person name="Rich S.A."/>
            <person name="Livny J."/>
            <person name="Vlamakis H."/>
            <person name="Clish C."/>
            <person name="Bullock K."/>
            <person name="Deik A."/>
            <person name="Scott J."/>
            <person name="Pierce K.A."/>
            <person name="Xavier R.J."/>
            <person name="Alm E.J."/>
        </authorList>
    </citation>
    <scope>NUCLEOTIDE SEQUENCE [LARGE SCALE GENOMIC DNA]</scope>
    <source>
        <strain evidence="3 12">BIOML-A134</strain>
        <strain evidence="4 10">BIOML-A14</strain>
        <strain evidence="2 11">BIOML-A183</strain>
    </source>
</reference>
<comment type="caution">
    <text evidence="6">The sequence shown here is derived from an EMBL/GenBank/DDBJ whole genome shotgun (WGS) entry which is preliminary data.</text>
</comment>
<reference evidence="8 9" key="1">
    <citation type="submission" date="2018-08" db="EMBL/GenBank/DDBJ databases">
        <title>A genome reference for cultivated species of the human gut microbiota.</title>
        <authorList>
            <person name="Zou Y."/>
            <person name="Xue W."/>
            <person name="Luo G."/>
        </authorList>
    </citation>
    <scope>NUCLEOTIDE SEQUENCE [LARGE SCALE GENOMIC DNA]</scope>
    <source>
        <strain evidence="7 9">AF04-46</strain>
        <strain evidence="6 8">AF20-9LB</strain>
    </source>
</reference>
<dbReference type="EMBL" id="VWLX01000003">
    <property type="protein sequence ID" value="KAA3807566.1"/>
    <property type="molecule type" value="Genomic_DNA"/>
</dbReference>
<name>A0A395W1G9_BACOV</name>